<dbReference type="EMBL" id="KU936049">
    <property type="protein sequence ID" value="APO15921.1"/>
    <property type="molecule type" value="Genomic_DNA"/>
</dbReference>
<dbReference type="Pfam" id="PF02476">
    <property type="entry name" value="US2"/>
    <property type="match status" value="1"/>
</dbReference>
<dbReference type="GeneID" id="40524740"/>
<organism evidence="2 3">
    <name type="scientific">Bubaline alphaherpesvirus 1</name>
    <dbReference type="NCBI Taxonomy" id="202910"/>
    <lineage>
        <taxon>Viruses</taxon>
        <taxon>Duplodnaviria</taxon>
        <taxon>Heunggongvirae</taxon>
        <taxon>Peploviricota</taxon>
        <taxon>Herviviricetes</taxon>
        <taxon>Herpesvirales</taxon>
        <taxon>Orthoherpesviridae</taxon>
        <taxon>Alphaherpesvirinae</taxon>
        <taxon>Varicellovirus</taxon>
        <taxon>Varicellovirus bubalinealpha1</taxon>
    </lineage>
</organism>
<accession>A0A1L5JKK5</accession>
<dbReference type="KEGG" id="vg:40524740"/>
<name>A0A1L5JKK5_9ALPH</name>
<sequence>MAVAMVTIVTCADKHGAFPGASADVPARVWRFLAEQSRALTAGRLGTPVVVSDRALLDVAAGCAAGPAARVAYVDTAPLARARGRRPGPPPAPPPPAAAEWISVVDGYNLLNSGRAGTRPFHVWVFGAADLYAPVFAHVAAPTRLVYAQLDCAFAGAAWRLPRRGPAIASSWPPYETPTLPELLAGGVLLRLVYEVVDRGAAPHPHRRAPRGRDTEPRGRAPCAIL</sequence>
<dbReference type="InterPro" id="IPR003485">
    <property type="entry name" value="Herpes_US2_varicellovirus"/>
</dbReference>
<protein>
    <submittedName>
        <fullName evidence="2">Virion protein</fullName>
    </submittedName>
</protein>
<dbReference type="RefSeq" id="YP_009664685.1">
    <property type="nucleotide sequence ID" value="NC_043054.1"/>
</dbReference>
<proteinExistence type="predicted"/>
<keyword evidence="3" id="KW-1185">Reference proteome</keyword>
<dbReference type="Proteomes" id="UP000232851">
    <property type="component" value="Segment"/>
</dbReference>
<reference evidence="2 3" key="1">
    <citation type="journal article" date="2017" name="Arch. Virol.">
        <title>Genome sequence of bubaline alphaherpesvirus 1 (BuHV1) isolated in Australia in 1972.</title>
        <authorList>
            <person name="Scheffer C.M."/>
            <person name="Varela A.P."/>
            <person name="Cibulski S.P."/>
            <person name="Schmidt C."/>
            <person name="Campos F.S."/>
            <person name="Paim W.P."/>
            <person name="Dos Santos R.N."/>
            <person name="Teixeira T.F."/>
            <person name="Loiko M.R."/>
            <person name="Tochetto C."/>
            <person name="Dos Santos H.F."/>
            <person name="de Lima D.A."/>
            <person name="Cerva C."/>
            <person name="Mayer F.Q."/>
            <person name="Petzhold S.A."/>
            <person name="Franco A.C."/>
            <person name="George T.S."/>
            <person name="Spilki F.R."/>
            <person name="Roehe P.M."/>
        </authorList>
    </citation>
    <scope>NUCLEOTIDE SEQUENCE [LARGE SCALE GENOMIC DNA]</scope>
    <source>
        <strain evidence="3">b6</strain>
    </source>
</reference>
<gene>
    <name evidence="2" type="primary">US2</name>
</gene>
<evidence type="ECO:0000313" key="2">
    <source>
        <dbReference type="EMBL" id="APO15921.1"/>
    </source>
</evidence>
<evidence type="ECO:0000256" key="1">
    <source>
        <dbReference type="SAM" id="MobiDB-lite"/>
    </source>
</evidence>
<evidence type="ECO:0000313" key="3">
    <source>
        <dbReference type="Proteomes" id="UP000232851"/>
    </source>
</evidence>
<feature type="region of interest" description="Disordered" evidence="1">
    <location>
        <begin position="202"/>
        <end position="226"/>
    </location>
</feature>